<gene>
    <name evidence="2" type="ORF">CEE37_15000</name>
</gene>
<evidence type="ECO:0000313" key="2">
    <source>
        <dbReference type="EMBL" id="TKJ36585.1"/>
    </source>
</evidence>
<dbReference type="EMBL" id="NJBN01000016">
    <property type="protein sequence ID" value="TKJ36585.1"/>
    <property type="molecule type" value="Genomic_DNA"/>
</dbReference>
<reference evidence="2 3" key="1">
    <citation type="submission" date="2017-06" db="EMBL/GenBank/DDBJ databases">
        <title>Novel microbial phyla capable of carbon fixation and sulfur reduction in deep-sea sediments.</title>
        <authorList>
            <person name="Huang J."/>
            <person name="Baker B."/>
            <person name="Wang Y."/>
        </authorList>
    </citation>
    <scope>NUCLEOTIDE SEQUENCE [LARGE SCALE GENOMIC DNA]</scope>
    <source>
        <strain evidence="2">B3_LCP</strain>
    </source>
</reference>
<dbReference type="AlphaFoldDB" id="A0A532UNR3"/>
<keyword evidence="1" id="KW-0812">Transmembrane</keyword>
<protein>
    <submittedName>
        <fullName evidence="2">Uncharacterized protein</fullName>
    </submittedName>
</protein>
<keyword evidence="1" id="KW-1133">Transmembrane helix</keyword>
<keyword evidence="1" id="KW-0472">Membrane</keyword>
<accession>A0A532UNR3</accession>
<evidence type="ECO:0000313" key="3">
    <source>
        <dbReference type="Proteomes" id="UP000319619"/>
    </source>
</evidence>
<comment type="caution">
    <text evidence="2">The sequence shown here is derived from an EMBL/GenBank/DDBJ whole genome shotgun (WGS) entry which is preliminary data.</text>
</comment>
<name>A0A532UNR3_UNCL8</name>
<dbReference type="Proteomes" id="UP000319619">
    <property type="component" value="Unassembled WGS sequence"/>
</dbReference>
<sequence length="67" mass="7281">METTAYVLLGIVAICWLIAMLVGMVVAFPFGLIGLIAILGIGILFIKVLGDRLSSKEDDHYSQNVEK</sequence>
<organism evidence="2 3">
    <name type="scientific">candidate division LCP-89 bacterium B3_LCP</name>
    <dbReference type="NCBI Taxonomy" id="2012998"/>
    <lineage>
        <taxon>Bacteria</taxon>
        <taxon>Pseudomonadati</taxon>
        <taxon>Bacteria division LCP-89</taxon>
    </lineage>
</organism>
<feature type="transmembrane region" description="Helical" evidence="1">
    <location>
        <begin position="32"/>
        <end position="50"/>
    </location>
</feature>
<proteinExistence type="predicted"/>
<evidence type="ECO:0000256" key="1">
    <source>
        <dbReference type="SAM" id="Phobius"/>
    </source>
</evidence>
<feature type="transmembrane region" description="Helical" evidence="1">
    <location>
        <begin position="7"/>
        <end position="26"/>
    </location>
</feature>